<gene>
    <name evidence="2" type="primary">P0483F08.22</name>
</gene>
<feature type="region of interest" description="Disordered" evidence="1">
    <location>
        <begin position="32"/>
        <end position="125"/>
    </location>
</feature>
<accession>Q9LWC8</accession>
<dbReference type="AlphaFoldDB" id="Q9LWC8"/>
<organism evidence="2">
    <name type="scientific">Oryza sativa subsp. japonica</name>
    <name type="common">Rice</name>
    <dbReference type="NCBI Taxonomy" id="39947"/>
    <lineage>
        <taxon>Eukaryota</taxon>
        <taxon>Viridiplantae</taxon>
        <taxon>Streptophyta</taxon>
        <taxon>Embryophyta</taxon>
        <taxon>Tracheophyta</taxon>
        <taxon>Spermatophyta</taxon>
        <taxon>Magnoliopsida</taxon>
        <taxon>Liliopsida</taxon>
        <taxon>Poales</taxon>
        <taxon>Poaceae</taxon>
        <taxon>BOP clade</taxon>
        <taxon>Oryzoideae</taxon>
        <taxon>Oryzeae</taxon>
        <taxon>Oryzinae</taxon>
        <taxon>Oryza</taxon>
        <taxon>Oryza sativa</taxon>
    </lineage>
</organism>
<feature type="compositionally biased region" description="Low complexity" evidence="1">
    <location>
        <begin position="86"/>
        <end position="98"/>
    </location>
</feature>
<evidence type="ECO:0000256" key="1">
    <source>
        <dbReference type="SAM" id="MobiDB-lite"/>
    </source>
</evidence>
<protein>
    <submittedName>
        <fullName evidence="2">Uncharacterized protein</fullName>
    </submittedName>
</protein>
<reference evidence="2" key="1">
    <citation type="journal article" date="2002" name="Nature">
        <title>The genome sequence and structure of rice chromosome 1.</title>
        <authorList>
            <person name="Sasaki T."/>
            <person name="Matsumoto T."/>
            <person name="Yamamoto K."/>
            <person name="Sakata K."/>
            <person name="Baba T."/>
            <person name="Katayose Y."/>
            <person name="Wu J."/>
            <person name="Niimura Y."/>
            <person name="Cheng Z."/>
            <person name="Nagamura Y."/>
            <person name="Antonio B.A."/>
            <person name="Kanamori H."/>
            <person name="Hosokawa S."/>
            <person name="Masukawa M."/>
            <person name="Arikawa K."/>
            <person name="Chiden Y."/>
            <person name="Hayashi M."/>
            <person name="Okamoto M."/>
            <person name="Ando T."/>
            <person name="Aoki H."/>
            <person name="Arita K."/>
            <person name="Hamada M."/>
            <person name="Harada C."/>
            <person name="Hijishita S."/>
            <person name="Honda M."/>
            <person name="Ichikawa Y."/>
            <person name="Idonuma A."/>
            <person name="Iijima M."/>
            <person name="Ikeda M."/>
            <person name="Ikeno M."/>
            <person name="Itoh S."/>
            <person name="Itoh T."/>
            <person name="Itoh Y."/>
            <person name="Itoh Y."/>
            <person name="Iwabuchi A."/>
            <person name="Kamiya K."/>
            <person name="Karasawa W."/>
            <person name="Katagiri S."/>
            <person name="Kikuta A."/>
            <person name="Kobayashi N."/>
            <person name="Kono I."/>
            <person name="Machita K."/>
            <person name="Maehara T."/>
            <person name="Mizuno H."/>
            <person name="Mizubayashi T."/>
            <person name="Mukai Y."/>
            <person name="Nagasaki H."/>
            <person name="Nakashima M."/>
            <person name="Nakama Y."/>
            <person name="Nakamichi Y."/>
            <person name="Nakamura M."/>
            <person name="Namiki N."/>
            <person name="Negishi M."/>
            <person name="Ohta I."/>
            <person name="Ono N."/>
            <person name="Saji S."/>
            <person name="Sakai K."/>
            <person name="Shibata M."/>
            <person name="Shimokawa T."/>
            <person name="Shomura A."/>
            <person name="Song J."/>
            <person name="Takazaki Y."/>
            <person name="Terasawa K."/>
            <person name="Tsuji K."/>
            <person name="Waki K."/>
            <person name="Yamagata H."/>
            <person name="Yamane H."/>
            <person name="Yoshiki S."/>
            <person name="Yoshihara R."/>
            <person name="Yukawa K."/>
            <person name="Zhong H."/>
            <person name="Iwama H."/>
            <person name="Endo T."/>
            <person name="Ito H."/>
            <person name="Hahn J.H."/>
            <person name="Kim H.I."/>
            <person name="Eun M.Y."/>
            <person name="Yano M."/>
            <person name="Jiang J."/>
            <person name="Gojobori T."/>
        </authorList>
    </citation>
    <scope>NUCLEOTIDE SEQUENCE [LARGE SCALE GENOMIC DNA]</scope>
</reference>
<evidence type="ECO:0000313" key="2">
    <source>
        <dbReference type="EMBL" id="BAA96216.1"/>
    </source>
</evidence>
<name>Q9LWC8_ORYSJ</name>
<dbReference type="EMBL" id="AP002094">
    <property type="protein sequence ID" value="BAA96216.1"/>
    <property type="molecule type" value="Genomic_DNA"/>
</dbReference>
<dbReference type="Proteomes" id="UP000817658">
    <property type="component" value="Chromosome 1"/>
</dbReference>
<sequence>MAVRRWSASARGGLISTRRRWRRGIRRAAAVSTWIRQPSPHGSGGRPASPRIRRRGGASAAVWPEGSVDPAGSAEAATADDEEGAAARWRAARSPARGGQRGGHRRRGGGGGGGGRERPRRRRRF</sequence>
<proteinExistence type="predicted"/>